<name>A0A7U2FDU1_PHANO</name>
<keyword evidence="5" id="KW-0378">Hydrolase</keyword>
<feature type="disulfide bond" evidence="8">
    <location>
        <begin position="109"/>
        <end position="123"/>
    </location>
</feature>
<dbReference type="InterPro" id="IPR003305">
    <property type="entry name" value="CenC_carb-bd"/>
</dbReference>
<dbReference type="PROSITE" id="PS50941">
    <property type="entry name" value="CHIT_BIND_I_2"/>
    <property type="match status" value="3"/>
</dbReference>
<evidence type="ECO:0000313" key="13">
    <source>
        <dbReference type="Proteomes" id="UP000663193"/>
    </source>
</evidence>
<feature type="disulfide bond" evidence="8">
    <location>
        <begin position="200"/>
        <end position="214"/>
    </location>
</feature>
<dbReference type="Gene3D" id="3.30.60.10">
    <property type="entry name" value="Endochitinase-like"/>
    <property type="match status" value="3"/>
</dbReference>
<dbReference type="OrthoDB" id="1193027at2759"/>
<evidence type="ECO:0000259" key="11">
    <source>
        <dbReference type="PROSITE" id="PS50941"/>
    </source>
</evidence>
<feature type="domain" description="Chitin-binding type-1" evidence="11">
    <location>
        <begin position="176"/>
        <end position="227"/>
    </location>
</feature>
<keyword evidence="2 8" id="KW-0147">Chitin-binding</keyword>
<accession>A0A7U2FDU1</accession>
<dbReference type="PANTHER" id="PTHR46471">
    <property type="entry name" value="CHITIN DEACETYLASE"/>
    <property type="match status" value="1"/>
</dbReference>
<evidence type="ECO:0000256" key="4">
    <source>
        <dbReference type="ARBA" id="ARBA00022729"/>
    </source>
</evidence>
<dbReference type="Pfam" id="PF02018">
    <property type="entry name" value="CBM_4_9"/>
    <property type="match status" value="1"/>
</dbReference>
<feature type="compositionally biased region" description="Polar residues" evidence="9">
    <location>
        <begin position="374"/>
        <end position="413"/>
    </location>
</feature>
<dbReference type="VEuPathDB" id="FungiDB:JI435_102150"/>
<proteinExistence type="predicted"/>
<dbReference type="AlphaFoldDB" id="A0A7U2FDU1"/>
<dbReference type="SMART" id="SM00270">
    <property type="entry name" value="ChtBD1"/>
    <property type="match status" value="3"/>
</dbReference>
<evidence type="ECO:0000256" key="1">
    <source>
        <dbReference type="ARBA" id="ARBA00001941"/>
    </source>
</evidence>
<keyword evidence="4 10" id="KW-0732">Signal</keyword>
<evidence type="ECO:0000256" key="2">
    <source>
        <dbReference type="ARBA" id="ARBA00022669"/>
    </source>
</evidence>
<dbReference type="GO" id="GO:0046872">
    <property type="term" value="F:metal ion binding"/>
    <property type="evidence" value="ECO:0007669"/>
    <property type="project" value="UniProtKB-KW"/>
</dbReference>
<keyword evidence="6" id="KW-0119">Carbohydrate metabolism</keyword>
<keyword evidence="3" id="KW-0479">Metal-binding</keyword>
<keyword evidence="7" id="KW-0170">Cobalt</keyword>
<dbReference type="Proteomes" id="UP000663193">
    <property type="component" value="Chromosome 15"/>
</dbReference>
<evidence type="ECO:0000256" key="5">
    <source>
        <dbReference type="ARBA" id="ARBA00022801"/>
    </source>
</evidence>
<dbReference type="Gene3D" id="2.60.120.260">
    <property type="entry name" value="Galactose-binding domain-like"/>
    <property type="match status" value="1"/>
</dbReference>
<evidence type="ECO:0000256" key="8">
    <source>
        <dbReference type="PROSITE-ProRule" id="PRU00261"/>
    </source>
</evidence>
<evidence type="ECO:0000313" key="12">
    <source>
        <dbReference type="EMBL" id="QRD03434.1"/>
    </source>
</evidence>
<feature type="domain" description="Chitin-binding type-1" evidence="11">
    <location>
        <begin position="25"/>
        <end position="71"/>
    </location>
</feature>
<feature type="domain" description="Chitin-binding type-1" evidence="11">
    <location>
        <begin position="90"/>
        <end position="136"/>
    </location>
</feature>
<evidence type="ECO:0000256" key="9">
    <source>
        <dbReference type="SAM" id="MobiDB-lite"/>
    </source>
</evidence>
<dbReference type="InterPro" id="IPR036861">
    <property type="entry name" value="Endochitinase-like_sf"/>
</dbReference>
<feature type="disulfide bond" evidence="8">
    <location>
        <begin position="44"/>
        <end position="58"/>
    </location>
</feature>
<dbReference type="CDD" id="cd11618">
    <property type="entry name" value="ChtBD1_1"/>
    <property type="match status" value="2"/>
</dbReference>
<feature type="signal peptide" evidence="10">
    <location>
        <begin position="1"/>
        <end position="19"/>
    </location>
</feature>
<protein>
    <recommendedName>
        <fullName evidence="11">Chitin-binding type-1 domain-containing protein</fullName>
    </recommendedName>
</protein>
<feature type="chain" id="PRO_5030923942" description="Chitin-binding type-1 domain-containing protein" evidence="10">
    <location>
        <begin position="20"/>
        <end position="614"/>
    </location>
</feature>
<dbReference type="PANTHER" id="PTHR46471:SF2">
    <property type="entry name" value="CHITIN DEACETYLASE-RELATED"/>
    <property type="match status" value="1"/>
</dbReference>
<feature type="compositionally biased region" description="Low complexity" evidence="9">
    <location>
        <begin position="433"/>
        <end position="451"/>
    </location>
</feature>
<keyword evidence="8" id="KW-1015">Disulfide bond</keyword>
<evidence type="ECO:0000256" key="3">
    <source>
        <dbReference type="ARBA" id="ARBA00022723"/>
    </source>
</evidence>
<feature type="compositionally biased region" description="Low complexity" evidence="9">
    <location>
        <begin position="328"/>
        <end position="372"/>
    </location>
</feature>
<evidence type="ECO:0000256" key="6">
    <source>
        <dbReference type="ARBA" id="ARBA00023277"/>
    </source>
</evidence>
<gene>
    <name evidence="12" type="ORF">JI435_102150</name>
</gene>
<comment type="caution">
    <text evidence="8">Lacks conserved residue(s) required for the propagation of feature annotation.</text>
</comment>
<evidence type="ECO:0000256" key="7">
    <source>
        <dbReference type="ARBA" id="ARBA00023285"/>
    </source>
</evidence>
<comment type="cofactor">
    <cofactor evidence="1">
        <name>Co(2+)</name>
        <dbReference type="ChEBI" id="CHEBI:48828"/>
    </cofactor>
</comment>
<dbReference type="EMBL" id="CP069037">
    <property type="protein sequence ID" value="QRD03434.1"/>
    <property type="molecule type" value="Genomic_DNA"/>
</dbReference>
<organism evidence="12 13">
    <name type="scientific">Phaeosphaeria nodorum (strain SN15 / ATCC MYA-4574 / FGSC 10173)</name>
    <name type="common">Glume blotch fungus</name>
    <name type="synonym">Parastagonospora nodorum</name>
    <dbReference type="NCBI Taxonomy" id="321614"/>
    <lineage>
        <taxon>Eukaryota</taxon>
        <taxon>Fungi</taxon>
        <taxon>Dikarya</taxon>
        <taxon>Ascomycota</taxon>
        <taxon>Pezizomycotina</taxon>
        <taxon>Dothideomycetes</taxon>
        <taxon>Pleosporomycetidae</taxon>
        <taxon>Pleosporales</taxon>
        <taxon>Pleosporineae</taxon>
        <taxon>Phaeosphaeriaceae</taxon>
        <taxon>Parastagonospora</taxon>
    </lineage>
</organism>
<dbReference type="InterPro" id="IPR001002">
    <property type="entry name" value="Chitin-bd_1"/>
</dbReference>
<sequence>MRSTLLLLAVSCLSVFTSAQKISKTGRCGAQSGLTCQGSSFGNCCSQYNYCGSNPAYCSTGCQPKFGTCKALPASAPSAASKPKSKVSTDGTCGGRNGFTCSGSRFGSCCSQHGYCGKSSAYCGVGCNQKFGTCSNAGASSSTPSSSSTTCSTLATSTRSSSATASPASSLKVSSNGRCGNAYKANPAGMTCQGSVYGDCCSQYSYCGSTSAYCGGGCQGGFGKCNIGSSSSGPLTISSASMTAHSQVSSVGPSVSSSASQSMDFSSSSLVTPEVLETSSSIMLSSSSTSTAEPITSSITITSSSTTDTPTVVSSSTIDIITSSAIVPASETASSSSGSSPASSMSLSSSSEATTSSSMVTSVVSSSEVPTPTLHPSSVETASNAAETPTLTPEVSSPVETPMPSLSTSTVEPTSIVEPTSSAPASPTPTPEPSTSVEPSPTSSTSSCIPTPTNYLANGNFESGSVQPFVFGSSAPGTTNQINAAAAHSGNFGFHVQQVSRVSITNAIWQFAQQTVKIPSGTTVSCSSWVNALRTPVVQVLTYIYIDNTLCHFEAVTKNDWTKPTGSVTVSGDTHTVLYRVILPVNNFNYVGPLFDVDEISITPMTGPDAVASC</sequence>
<evidence type="ECO:0000256" key="10">
    <source>
        <dbReference type="SAM" id="SignalP"/>
    </source>
</evidence>
<dbReference type="GO" id="GO:0016798">
    <property type="term" value="F:hydrolase activity, acting on glycosyl bonds"/>
    <property type="evidence" value="ECO:0007669"/>
    <property type="project" value="InterPro"/>
</dbReference>
<feature type="region of interest" description="Disordered" evidence="9">
    <location>
        <begin position="328"/>
        <end position="451"/>
    </location>
</feature>
<dbReference type="GO" id="GO:0008061">
    <property type="term" value="F:chitin binding"/>
    <property type="evidence" value="ECO:0007669"/>
    <property type="project" value="UniProtKB-UniRule"/>
</dbReference>
<dbReference type="SUPFAM" id="SSF57016">
    <property type="entry name" value="Plant lectins/antimicrobial peptides"/>
    <property type="match status" value="3"/>
</dbReference>
<keyword evidence="13" id="KW-1185">Reference proteome</keyword>
<reference evidence="13" key="1">
    <citation type="journal article" date="2021" name="BMC Genomics">
        <title>Chromosome-level genome assembly and manually-curated proteome of model necrotroph Parastagonospora nodorum Sn15 reveals a genome-wide trove of candidate effector homologs, and redundancy of virulence-related functions within an accessory chromosome.</title>
        <authorList>
            <person name="Bertazzoni S."/>
            <person name="Jones D.A.B."/>
            <person name="Phan H.T."/>
            <person name="Tan K.-C."/>
            <person name="Hane J.K."/>
        </authorList>
    </citation>
    <scope>NUCLEOTIDE SEQUENCE [LARGE SCALE GENOMIC DNA]</scope>
    <source>
        <strain evidence="13">SN15 / ATCC MYA-4574 / FGSC 10173)</strain>
    </source>
</reference>